<name>A0AAV5C1S5_ELECO</name>
<dbReference type="Pfam" id="PF04720">
    <property type="entry name" value="PDDEXK_6"/>
    <property type="match status" value="1"/>
</dbReference>
<protein>
    <recommendedName>
        <fullName evidence="3">Plant-specific domain TIGR01615 family protein</fullName>
    </recommendedName>
</protein>
<dbReference type="NCBIfam" id="TIGR01615">
    <property type="entry name" value="A_thal_3542"/>
    <property type="match status" value="1"/>
</dbReference>
<keyword evidence="2" id="KW-1185">Reference proteome</keyword>
<gene>
    <name evidence="1" type="primary">ga08157</name>
    <name evidence="1" type="ORF">PR202_ga08157</name>
</gene>
<reference evidence="1" key="2">
    <citation type="submission" date="2021-12" db="EMBL/GenBank/DDBJ databases">
        <title>Resequencing data analysis of finger millet.</title>
        <authorList>
            <person name="Hatakeyama M."/>
            <person name="Aluri S."/>
            <person name="Balachadran M.T."/>
            <person name="Sivarajan S.R."/>
            <person name="Poveda L."/>
            <person name="Shimizu-Inatsugi R."/>
            <person name="Schlapbach R."/>
            <person name="Sreeman S.M."/>
            <person name="Shimizu K.K."/>
        </authorList>
    </citation>
    <scope>NUCLEOTIDE SEQUENCE</scope>
</reference>
<comment type="caution">
    <text evidence="1">The sequence shown here is derived from an EMBL/GenBank/DDBJ whole genome shotgun (WGS) entry which is preliminary data.</text>
</comment>
<dbReference type="InterPro" id="IPR006502">
    <property type="entry name" value="PDDEXK-like"/>
</dbReference>
<sequence length="353" mass="38832">MMLVAKELGISPPAAVAPRRRASARVAPVGGGSPVSDLWLRTAAAPEGFRSHSHESDMDLAMLVSDFLENGASAAGDSRASSDSSDSGLSDLAHLADEISTYKQGGDEKENELLSTVHSLLFSIHEPELQAFKRGQCSGSCIRHLLAKLLRYSGYDAAVCSSKWQGFDKIPGGDHEYIDVIMNSDTTGSERLIIDIDFRSHFEIARAVDSYGNLLNSLPVVYAGSLPRLKQFLHVMVDAAKWSLKQNSMPLPPWRSLSYLQAKWQSKYERKDLDTEDSHSTTSDHALCIGHLKRLKSSLQSELETGKLLMMPIKADKKRMPKFDRHASAVPFSVVDWSTWTKKDSGGTNVKLV</sequence>
<dbReference type="Proteomes" id="UP001054889">
    <property type="component" value="Unassembled WGS sequence"/>
</dbReference>
<dbReference type="EMBL" id="BQKI01000004">
    <property type="protein sequence ID" value="GJM91748.1"/>
    <property type="molecule type" value="Genomic_DNA"/>
</dbReference>
<dbReference type="AlphaFoldDB" id="A0AAV5C1S5"/>
<evidence type="ECO:0000313" key="1">
    <source>
        <dbReference type="EMBL" id="GJM91748.1"/>
    </source>
</evidence>
<evidence type="ECO:0008006" key="3">
    <source>
        <dbReference type="Google" id="ProtNLM"/>
    </source>
</evidence>
<dbReference type="PANTHER" id="PTHR31579:SF39">
    <property type="entry name" value="OS01G0973600 PROTEIN"/>
    <property type="match status" value="1"/>
</dbReference>
<dbReference type="PANTHER" id="PTHR31579">
    <property type="entry name" value="OS03G0796600 PROTEIN"/>
    <property type="match status" value="1"/>
</dbReference>
<accession>A0AAV5C1S5</accession>
<organism evidence="1 2">
    <name type="scientific">Eleusine coracana subsp. coracana</name>
    <dbReference type="NCBI Taxonomy" id="191504"/>
    <lineage>
        <taxon>Eukaryota</taxon>
        <taxon>Viridiplantae</taxon>
        <taxon>Streptophyta</taxon>
        <taxon>Embryophyta</taxon>
        <taxon>Tracheophyta</taxon>
        <taxon>Spermatophyta</taxon>
        <taxon>Magnoliopsida</taxon>
        <taxon>Liliopsida</taxon>
        <taxon>Poales</taxon>
        <taxon>Poaceae</taxon>
        <taxon>PACMAD clade</taxon>
        <taxon>Chloridoideae</taxon>
        <taxon>Cynodonteae</taxon>
        <taxon>Eleusininae</taxon>
        <taxon>Eleusine</taxon>
    </lineage>
</organism>
<reference evidence="1" key="1">
    <citation type="journal article" date="2018" name="DNA Res.">
        <title>Multiple hybrid de novo genome assembly of finger millet, an orphan allotetraploid crop.</title>
        <authorList>
            <person name="Hatakeyama M."/>
            <person name="Aluri S."/>
            <person name="Balachadran M.T."/>
            <person name="Sivarajan S.R."/>
            <person name="Patrignani A."/>
            <person name="Gruter S."/>
            <person name="Poveda L."/>
            <person name="Shimizu-Inatsugi R."/>
            <person name="Baeten J."/>
            <person name="Francoijs K.J."/>
            <person name="Nataraja K.N."/>
            <person name="Reddy Y.A.N."/>
            <person name="Phadnis S."/>
            <person name="Ravikumar R.L."/>
            <person name="Schlapbach R."/>
            <person name="Sreeman S.M."/>
            <person name="Shimizu K.K."/>
        </authorList>
    </citation>
    <scope>NUCLEOTIDE SEQUENCE</scope>
</reference>
<proteinExistence type="predicted"/>
<evidence type="ECO:0000313" key="2">
    <source>
        <dbReference type="Proteomes" id="UP001054889"/>
    </source>
</evidence>